<gene>
    <name evidence="6" type="ORF">DXH78_16770</name>
</gene>
<dbReference type="InterPro" id="IPR013328">
    <property type="entry name" value="6PGD_dom2"/>
</dbReference>
<dbReference type="InterPro" id="IPR006115">
    <property type="entry name" value="6PGDH_NADP-bd"/>
</dbReference>
<feature type="domain" description="6-phosphogluconate dehydrogenase NADP-binding" evidence="4">
    <location>
        <begin position="7"/>
        <end position="160"/>
    </location>
</feature>
<evidence type="ECO:0000259" key="5">
    <source>
        <dbReference type="Pfam" id="PF14833"/>
    </source>
</evidence>
<dbReference type="SUPFAM" id="SSF51735">
    <property type="entry name" value="NAD(P)-binding Rossmann-fold domains"/>
    <property type="match status" value="1"/>
</dbReference>
<dbReference type="Gene3D" id="1.10.1040.10">
    <property type="entry name" value="N-(1-d-carboxylethyl)-l-norvaline Dehydrogenase, domain 2"/>
    <property type="match status" value="1"/>
</dbReference>
<keyword evidence="1" id="KW-0560">Oxidoreductase</keyword>
<dbReference type="AlphaFoldDB" id="A0A371B3Z1"/>
<evidence type="ECO:0000256" key="2">
    <source>
        <dbReference type="ARBA" id="ARBA00023027"/>
    </source>
</evidence>
<name>A0A371B3Z1_9BRAD</name>
<dbReference type="PANTHER" id="PTHR22981:SF7">
    <property type="entry name" value="3-HYDROXYISOBUTYRATE DEHYDROGENASE, MITOCHONDRIAL"/>
    <property type="match status" value="1"/>
</dbReference>
<accession>A0A371B3Z1</accession>
<sequence>MSAKQELGFIGVGRMGIHMAGRLLEAGYGVTVFDLNETNVARLVQRGAKRAASPAEVASTAETVLASLPTPDIVKAVAAEVATGSKVKTFIDLSTTGPVAAKEVAAVLAAKGIAAVDAPVSGGPSGAEKGTVAVMVACPKDLAETLRPVVEVIGKMFWVGAEPGQGQAMKLVNNILSATAVAMTSEALAMGAKAGLDADTMIAVINSGSGRNTATEDKFPRCVLNRRFDFGFAIGLMHKDAKLAVQFAESLGVPMIVGNAVNQLLSITESIEGFNGDLTTTARTVEKWAGVEIKGKAAK</sequence>
<dbReference type="InterPro" id="IPR008927">
    <property type="entry name" value="6-PGluconate_DH-like_C_sf"/>
</dbReference>
<protein>
    <submittedName>
        <fullName evidence="6">NAD(P)-dependent oxidoreductase</fullName>
    </submittedName>
</protein>
<dbReference type="GO" id="GO:0050661">
    <property type="term" value="F:NADP binding"/>
    <property type="evidence" value="ECO:0007669"/>
    <property type="project" value="InterPro"/>
</dbReference>
<dbReference type="RefSeq" id="WP_115518366.1">
    <property type="nucleotide sequence ID" value="NZ_QRGO01000002.1"/>
</dbReference>
<reference evidence="7" key="1">
    <citation type="submission" date="2018-08" db="EMBL/GenBank/DDBJ databases">
        <authorList>
            <person name="Kim S.-J."/>
            <person name="Jung G.-Y."/>
        </authorList>
    </citation>
    <scope>NUCLEOTIDE SEQUENCE [LARGE SCALE GENOMIC DNA]</scope>
    <source>
        <strain evidence="7">GY_H</strain>
    </source>
</reference>
<evidence type="ECO:0000256" key="1">
    <source>
        <dbReference type="ARBA" id="ARBA00023002"/>
    </source>
</evidence>
<dbReference type="Pfam" id="PF14833">
    <property type="entry name" value="NAD_binding_11"/>
    <property type="match status" value="1"/>
</dbReference>
<evidence type="ECO:0000313" key="7">
    <source>
        <dbReference type="Proteomes" id="UP000263993"/>
    </source>
</evidence>
<dbReference type="Proteomes" id="UP000263993">
    <property type="component" value="Unassembled WGS sequence"/>
</dbReference>
<dbReference type="PANTHER" id="PTHR22981">
    <property type="entry name" value="3-HYDROXYISOBUTYRATE DEHYDROGENASE-RELATED"/>
    <property type="match status" value="1"/>
</dbReference>
<dbReference type="InterPro" id="IPR036291">
    <property type="entry name" value="NAD(P)-bd_dom_sf"/>
</dbReference>
<keyword evidence="2" id="KW-0520">NAD</keyword>
<dbReference type="Pfam" id="PF03446">
    <property type="entry name" value="NAD_binding_2"/>
    <property type="match status" value="1"/>
</dbReference>
<dbReference type="EMBL" id="QRGO01000002">
    <property type="protein sequence ID" value="RDV02244.1"/>
    <property type="molecule type" value="Genomic_DNA"/>
</dbReference>
<dbReference type="SUPFAM" id="SSF48179">
    <property type="entry name" value="6-phosphogluconate dehydrogenase C-terminal domain-like"/>
    <property type="match status" value="1"/>
</dbReference>
<evidence type="ECO:0000256" key="3">
    <source>
        <dbReference type="PIRSR" id="PIRSR000103-1"/>
    </source>
</evidence>
<dbReference type="InterPro" id="IPR029154">
    <property type="entry name" value="HIBADH-like_NADP-bd"/>
</dbReference>
<feature type="active site" evidence="3">
    <location>
        <position position="170"/>
    </location>
</feature>
<dbReference type="PIRSF" id="PIRSF000103">
    <property type="entry name" value="HIBADH"/>
    <property type="match status" value="1"/>
</dbReference>
<dbReference type="Gene3D" id="3.40.50.720">
    <property type="entry name" value="NAD(P)-binding Rossmann-like Domain"/>
    <property type="match status" value="1"/>
</dbReference>
<dbReference type="GO" id="GO:0051287">
    <property type="term" value="F:NAD binding"/>
    <property type="evidence" value="ECO:0007669"/>
    <property type="project" value="InterPro"/>
</dbReference>
<dbReference type="OrthoDB" id="9812907at2"/>
<dbReference type="GO" id="GO:0016616">
    <property type="term" value="F:oxidoreductase activity, acting on the CH-OH group of donors, NAD or NADP as acceptor"/>
    <property type="evidence" value="ECO:0007669"/>
    <property type="project" value="TreeGrafter"/>
</dbReference>
<proteinExistence type="predicted"/>
<evidence type="ECO:0000313" key="6">
    <source>
        <dbReference type="EMBL" id="RDV02244.1"/>
    </source>
</evidence>
<comment type="caution">
    <text evidence="6">The sequence shown here is derived from an EMBL/GenBank/DDBJ whole genome shotgun (WGS) entry which is preliminary data.</text>
</comment>
<organism evidence="6 7">
    <name type="scientific">Undibacter mobilis</name>
    <dbReference type="NCBI Taxonomy" id="2292256"/>
    <lineage>
        <taxon>Bacteria</taxon>
        <taxon>Pseudomonadati</taxon>
        <taxon>Pseudomonadota</taxon>
        <taxon>Alphaproteobacteria</taxon>
        <taxon>Hyphomicrobiales</taxon>
        <taxon>Nitrobacteraceae</taxon>
        <taxon>Undibacter</taxon>
    </lineage>
</organism>
<keyword evidence="7" id="KW-1185">Reference proteome</keyword>
<feature type="domain" description="3-hydroxyisobutyrate dehydrogenase-like NAD-binding" evidence="5">
    <location>
        <begin position="164"/>
        <end position="280"/>
    </location>
</feature>
<dbReference type="InterPro" id="IPR015815">
    <property type="entry name" value="HIBADH-related"/>
</dbReference>
<evidence type="ECO:0000259" key="4">
    <source>
        <dbReference type="Pfam" id="PF03446"/>
    </source>
</evidence>